<dbReference type="Gene3D" id="2.40.30.170">
    <property type="match status" value="1"/>
</dbReference>
<feature type="domain" description="YknX-like C-terminal permuted SH3-like" evidence="6">
    <location>
        <begin position="350"/>
        <end position="417"/>
    </location>
</feature>
<evidence type="ECO:0000259" key="6">
    <source>
        <dbReference type="Pfam" id="PF25989"/>
    </source>
</evidence>
<keyword evidence="8" id="KW-1185">Reference proteome</keyword>
<dbReference type="RefSeq" id="WP_139605958.1">
    <property type="nucleotide sequence ID" value="NZ_VDCQ01000057.1"/>
</dbReference>
<feature type="coiled-coil region" evidence="2">
    <location>
        <begin position="210"/>
        <end position="237"/>
    </location>
</feature>
<evidence type="ECO:0000256" key="2">
    <source>
        <dbReference type="SAM" id="Coils"/>
    </source>
</evidence>
<dbReference type="GO" id="GO:1990281">
    <property type="term" value="C:efflux pump complex"/>
    <property type="evidence" value="ECO:0007669"/>
    <property type="project" value="TreeGrafter"/>
</dbReference>
<dbReference type="InterPro" id="IPR006143">
    <property type="entry name" value="RND_pump_MFP"/>
</dbReference>
<dbReference type="InterPro" id="IPR058647">
    <property type="entry name" value="BSH_CzcB-like"/>
</dbReference>
<comment type="caution">
    <text evidence="7">The sequence shown here is derived from an EMBL/GenBank/DDBJ whole genome shotgun (WGS) entry which is preliminary data.</text>
</comment>
<dbReference type="InterPro" id="IPR058792">
    <property type="entry name" value="Beta-barrel_RND_2"/>
</dbReference>
<organism evidence="7 8">
    <name type="scientific">Paenibacillus hemerocallicola</name>
    <dbReference type="NCBI Taxonomy" id="1172614"/>
    <lineage>
        <taxon>Bacteria</taxon>
        <taxon>Bacillati</taxon>
        <taxon>Bacillota</taxon>
        <taxon>Bacilli</taxon>
        <taxon>Bacillales</taxon>
        <taxon>Paenibacillaceae</taxon>
        <taxon>Paenibacillus</taxon>
    </lineage>
</organism>
<evidence type="ECO:0000259" key="5">
    <source>
        <dbReference type="Pfam" id="PF25973"/>
    </source>
</evidence>
<comment type="similarity">
    <text evidence="1">Belongs to the membrane fusion protein (MFP) (TC 8.A.1) family.</text>
</comment>
<evidence type="ECO:0000259" key="4">
    <source>
        <dbReference type="Pfam" id="PF25954"/>
    </source>
</evidence>
<feature type="chain" id="PRO_5023064448" evidence="3">
    <location>
        <begin position="29"/>
        <end position="422"/>
    </location>
</feature>
<evidence type="ECO:0000256" key="3">
    <source>
        <dbReference type="SAM" id="SignalP"/>
    </source>
</evidence>
<dbReference type="Gene3D" id="2.40.50.100">
    <property type="match status" value="1"/>
</dbReference>
<dbReference type="Proteomes" id="UP000307943">
    <property type="component" value="Unassembled WGS sequence"/>
</dbReference>
<dbReference type="Pfam" id="PF25973">
    <property type="entry name" value="BSH_CzcB"/>
    <property type="match status" value="1"/>
</dbReference>
<protein>
    <submittedName>
        <fullName evidence="7">Efflux RND transporter periplasmic adaptor subunit</fullName>
    </submittedName>
</protein>
<dbReference type="EMBL" id="VDCQ01000057">
    <property type="protein sequence ID" value="TNJ62530.1"/>
    <property type="molecule type" value="Genomic_DNA"/>
</dbReference>
<dbReference type="Pfam" id="PF25954">
    <property type="entry name" value="Beta-barrel_RND_2"/>
    <property type="match status" value="1"/>
</dbReference>
<accession>A0A5C4T1A5</accession>
<feature type="signal peptide" evidence="3">
    <location>
        <begin position="1"/>
        <end position="28"/>
    </location>
</feature>
<dbReference type="Gene3D" id="2.40.420.20">
    <property type="match status" value="1"/>
</dbReference>
<evidence type="ECO:0000256" key="1">
    <source>
        <dbReference type="ARBA" id="ARBA00009477"/>
    </source>
</evidence>
<dbReference type="Pfam" id="PF25989">
    <property type="entry name" value="YknX_C"/>
    <property type="match status" value="1"/>
</dbReference>
<dbReference type="Gene3D" id="1.10.287.470">
    <property type="entry name" value="Helix hairpin bin"/>
    <property type="match status" value="1"/>
</dbReference>
<dbReference type="InterPro" id="IPR058637">
    <property type="entry name" value="YknX-like_C"/>
</dbReference>
<dbReference type="PROSITE" id="PS51257">
    <property type="entry name" value="PROKAR_LIPOPROTEIN"/>
    <property type="match status" value="1"/>
</dbReference>
<dbReference type="AlphaFoldDB" id="A0A5C4T1A5"/>
<keyword evidence="2" id="KW-0175">Coiled coil</keyword>
<sequence>MRQKRNKAKSLRSGAKFAVALVLTVAVAAGCTAGGKQGAEPAAAQEQTIKTVKVQKISKQKIGDPLEQVADVVAATQLDVIAKAGGEVREIVKKRGEQVAAGDVIVRLDPTDMQIQREKASLQLQSSQQALTKGRKDFTDGKTEMANSVKKMEQALLDVTKTYNKAKNDYDQGLITKQQLDQTETAWKNQTMDLDLLKQKQKTLETSDTLSALETQVQSASLSIKELERSIANLEVKAPVAGILTELPLVVGATIQPGTKVGHVQQLDPIRIKAQLTESSAKLVRGKQELIYYVPGSTERPTAKISYLSDTMDAQSKSYELELEVANPNGALKPGSKVQVQLTVEQEQIVLNVPTLSVVREGGDSFVFVLVGDTVEKRKVELGRLSELNQEVISGVKEGEQLVVSGQNQLKDKEKVQLAESK</sequence>
<dbReference type="SUPFAM" id="SSF111369">
    <property type="entry name" value="HlyD-like secretion proteins"/>
    <property type="match status" value="1"/>
</dbReference>
<dbReference type="PANTHER" id="PTHR30469">
    <property type="entry name" value="MULTIDRUG RESISTANCE PROTEIN MDTA"/>
    <property type="match status" value="1"/>
</dbReference>
<dbReference type="NCBIfam" id="TIGR01730">
    <property type="entry name" value="RND_mfp"/>
    <property type="match status" value="1"/>
</dbReference>
<feature type="domain" description="CzcB-like barrel-sandwich hybrid" evidence="5">
    <location>
        <begin position="79"/>
        <end position="261"/>
    </location>
</feature>
<evidence type="ECO:0000313" key="7">
    <source>
        <dbReference type="EMBL" id="TNJ62530.1"/>
    </source>
</evidence>
<gene>
    <name evidence="7" type="ORF">FE784_30025</name>
</gene>
<keyword evidence="3" id="KW-0732">Signal</keyword>
<dbReference type="OrthoDB" id="1633529at2"/>
<evidence type="ECO:0000313" key="8">
    <source>
        <dbReference type="Proteomes" id="UP000307943"/>
    </source>
</evidence>
<feature type="domain" description="CusB-like beta-barrel" evidence="4">
    <location>
        <begin position="272"/>
        <end position="344"/>
    </location>
</feature>
<reference evidence="7 8" key="1">
    <citation type="submission" date="2019-05" db="EMBL/GenBank/DDBJ databases">
        <title>We sequenced the genome of Paenibacillus hemerocallicola KCTC 33185 for further insight into its adaptation and study the phylogeny of Paenibacillus.</title>
        <authorList>
            <person name="Narsing Rao M.P."/>
        </authorList>
    </citation>
    <scope>NUCLEOTIDE SEQUENCE [LARGE SCALE GENOMIC DNA]</scope>
    <source>
        <strain evidence="7 8">KCTC 33185</strain>
    </source>
</reference>
<name>A0A5C4T1A5_9BACL</name>
<dbReference type="GO" id="GO:0015562">
    <property type="term" value="F:efflux transmembrane transporter activity"/>
    <property type="evidence" value="ECO:0007669"/>
    <property type="project" value="TreeGrafter"/>
</dbReference>
<proteinExistence type="inferred from homology"/>